<keyword evidence="1" id="KW-0812">Transmembrane</keyword>
<evidence type="ECO:0000256" key="1">
    <source>
        <dbReference type="SAM" id="Phobius"/>
    </source>
</evidence>
<reference evidence="2 3" key="1">
    <citation type="submission" date="2024-09" db="EMBL/GenBank/DDBJ databases">
        <authorList>
            <person name="Sun Q."/>
            <person name="Mori K."/>
        </authorList>
    </citation>
    <scope>NUCLEOTIDE SEQUENCE [LARGE SCALE GENOMIC DNA]</scope>
    <source>
        <strain evidence="2 3">JCM 3307</strain>
    </source>
</reference>
<feature type="transmembrane region" description="Helical" evidence="1">
    <location>
        <begin position="197"/>
        <end position="221"/>
    </location>
</feature>
<comment type="caution">
    <text evidence="2">The sequence shown here is derived from an EMBL/GenBank/DDBJ whole genome shotgun (WGS) entry which is preliminary data.</text>
</comment>
<name>A0ABV5MCY4_9ACTN</name>
<gene>
    <name evidence="2" type="ORF">ACFFTR_26805</name>
</gene>
<dbReference type="RefSeq" id="WP_223104627.1">
    <property type="nucleotide sequence ID" value="NZ_CP061913.1"/>
</dbReference>
<evidence type="ECO:0000313" key="3">
    <source>
        <dbReference type="Proteomes" id="UP001589608"/>
    </source>
</evidence>
<evidence type="ECO:0000313" key="2">
    <source>
        <dbReference type="EMBL" id="MFB9446715.1"/>
    </source>
</evidence>
<keyword evidence="3" id="KW-1185">Reference proteome</keyword>
<dbReference type="EMBL" id="JBHMCA010000049">
    <property type="protein sequence ID" value="MFB9446715.1"/>
    <property type="molecule type" value="Genomic_DNA"/>
</dbReference>
<sequence length="224" mass="24024">MRGYKLFRIVWTVFTVAVMAGALLFVLTHRPVADDGSGHQAAAAAVTEDLSRAGEAQGICYGWQLLDEQTVVSSGSNLGLGVRAEEHPDRCPRWIEVRGTYHDYPDDEEGFQDYAGYAIVTSTGITKRLDPAGLEGAGAGANRLLSRPRETILDAAEALPLLAVEAGVTSTVAPQRAVAGTPRPLPEAGNDFLRDRWILLVIGGAFLVAAAGTTVLLRWLARLW</sequence>
<proteinExistence type="predicted"/>
<organism evidence="2 3">
    <name type="scientific">Dactylosporangium vinaceum</name>
    <dbReference type="NCBI Taxonomy" id="53362"/>
    <lineage>
        <taxon>Bacteria</taxon>
        <taxon>Bacillati</taxon>
        <taxon>Actinomycetota</taxon>
        <taxon>Actinomycetes</taxon>
        <taxon>Micromonosporales</taxon>
        <taxon>Micromonosporaceae</taxon>
        <taxon>Dactylosporangium</taxon>
    </lineage>
</organism>
<dbReference type="Proteomes" id="UP001589608">
    <property type="component" value="Unassembled WGS sequence"/>
</dbReference>
<feature type="transmembrane region" description="Helical" evidence="1">
    <location>
        <begin position="6"/>
        <end position="27"/>
    </location>
</feature>
<accession>A0ABV5MCY4</accession>
<protein>
    <submittedName>
        <fullName evidence="2">Uncharacterized protein</fullName>
    </submittedName>
</protein>
<keyword evidence="1" id="KW-0472">Membrane</keyword>
<keyword evidence="1" id="KW-1133">Transmembrane helix</keyword>